<dbReference type="Gene3D" id="3.30.710.10">
    <property type="entry name" value="Potassium Channel Kv1.1, Chain A"/>
    <property type="match status" value="1"/>
</dbReference>
<name>A0AAI9ECE8_9PEZI</name>
<dbReference type="AlphaFoldDB" id="A0AAI9ECE8"/>
<comment type="caution">
    <text evidence="1">The sequence shown here is derived from an EMBL/GenBank/DDBJ whole genome shotgun (WGS) entry which is preliminary data.</text>
</comment>
<dbReference type="Proteomes" id="UP001296104">
    <property type="component" value="Unassembled WGS sequence"/>
</dbReference>
<keyword evidence="2" id="KW-1185">Reference proteome</keyword>
<evidence type="ECO:0000313" key="1">
    <source>
        <dbReference type="EMBL" id="CAK4030955.1"/>
    </source>
</evidence>
<evidence type="ECO:0000313" key="2">
    <source>
        <dbReference type="Proteomes" id="UP001296104"/>
    </source>
</evidence>
<sequence>MNEIIQHADAYKNDEMIKLSLDDGNKYTVQRAILCGLSDYLKKALTGGFMETGKKELKLPGCTTSDVEFLIYWVSHSKFPDFVKELSEMPGCMRPKPATDNDLRKQYDAFVQAAKDLQIKLVRLWIAADMWLMPRLQNEAMRALLRVLDSDDLNVKLSPETARVAWEETAEGSRMRAMMMWEARVATNGGRLGTFYSAAELDAFAAIPGLFEDYAAGAPDMDACDILVRPFWEFLVPEPTIDYWW</sequence>
<gene>
    <name evidence="1" type="ORF">LECACI_7A006113</name>
</gene>
<reference evidence="1" key="1">
    <citation type="submission" date="2023-11" db="EMBL/GenBank/DDBJ databases">
        <authorList>
            <person name="Alioto T."/>
            <person name="Alioto T."/>
            <person name="Gomez Garrido J."/>
        </authorList>
    </citation>
    <scope>NUCLEOTIDE SEQUENCE</scope>
</reference>
<protein>
    <submittedName>
        <fullName evidence="1">Unnamed protein product</fullName>
    </submittedName>
</protein>
<proteinExistence type="predicted"/>
<dbReference type="PANTHER" id="PTHR47843">
    <property type="entry name" value="BTB DOMAIN-CONTAINING PROTEIN-RELATED"/>
    <property type="match status" value="1"/>
</dbReference>
<accession>A0AAI9ECE8</accession>
<dbReference type="SUPFAM" id="SSF54695">
    <property type="entry name" value="POZ domain"/>
    <property type="match status" value="1"/>
</dbReference>
<dbReference type="EMBL" id="CAVMBE010000042">
    <property type="protein sequence ID" value="CAK4030955.1"/>
    <property type="molecule type" value="Genomic_DNA"/>
</dbReference>
<dbReference type="PANTHER" id="PTHR47843:SF2">
    <property type="entry name" value="BTB DOMAIN-CONTAINING PROTEIN"/>
    <property type="match status" value="1"/>
</dbReference>
<dbReference type="InterPro" id="IPR011333">
    <property type="entry name" value="SKP1/BTB/POZ_sf"/>
</dbReference>
<organism evidence="1 2">
    <name type="scientific">Lecanosticta acicola</name>
    <dbReference type="NCBI Taxonomy" id="111012"/>
    <lineage>
        <taxon>Eukaryota</taxon>
        <taxon>Fungi</taxon>
        <taxon>Dikarya</taxon>
        <taxon>Ascomycota</taxon>
        <taxon>Pezizomycotina</taxon>
        <taxon>Dothideomycetes</taxon>
        <taxon>Dothideomycetidae</taxon>
        <taxon>Mycosphaerellales</taxon>
        <taxon>Mycosphaerellaceae</taxon>
        <taxon>Lecanosticta</taxon>
    </lineage>
</organism>